<dbReference type="FunFam" id="3.30.70.100:FF:000002">
    <property type="entry name" value="V-type proton ATPase subunit C"/>
    <property type="match status" value="1"/>
</dbReference>
<dbReference type="SUPFAM" id="SSF118203">
    <property type="entry name" value="Vacuolar ATP synthase subunit C"/>
    <property type="match status" value="1"/>
</dbReference>
<evidence type="ECO:0000256" key="2">
    <source>
        <dbReference type="ARBA" id="ARBA00022448"/>
    </source>
</evidence>
<dbReference type="OrthoDB" id="6605928at2759"/>
<proteinExistence type="inferred from homology"/>
<evidence type="ECO:0000256" key="6">
    <source>
        <dbReference type="RuleBase" id="RU364010"/>
    </source>
</evidence>
<dbReference type="AlphaFoldDB" id="A0A448YNM4"/>
<organism evidence="8 9">
    <name type="scientific">Brettanomyces naardenensis</name>
    <name type="common">Yeast</name>
    <dbReference type="NCBI Taxonomy" id="13370"/>
    <lineage>
        <taxon>Eukaryota</taxon>
        <taxon>Fungi</taxon>
        <taxon>Dikarya</taxon>
        <taxon>Ascomycota</taxon>
        <taxon>Saccharomycotina</taxon>
        <taxon>Pichiomycetes</taxon>
        <taxon>Pichiales</taxon>
        <taxon>Pichiaceae</taxon>
        <taxon>Brettanomyces</taxon>
    </lineage>
</organism>
<dbReference type="InterPro" id="IPR004907">
    <property type="entry name" value="ATPase_V1-cplx_csu"/>
</dbReference>
<dbReference type="InParanoid" id="A0A448YNM4"/>
<dbReference type="Pfam" id="PF03223">
    <property type="entry name" value="V-ATPase_C"/>
    <property type="match status" value="1"/>
</dbReference>
<evidence type="ECO:0000256" key="5">
    <source>
        <dbReference type="ARBA" id="ARBA00053565"/>
    </source>
</evidence>
<sequence>MSKPVAQYLLISLPKSVGSENSLSLWLEQSVNGGDVKLTKYQLPDFKVGTLDSLVEQSDELAKIDTQLHSSIAKVLEIVANVQAPAATAAGSSDTTSSATLASAPLPTLKIDNKTVDQYFETFQWNTRRYRLDKPTDELIKLISEEALNLDSDLKNAYSSYNSARSSLLAAQRKQTGDLTVKSLHDIVNKDDFVLGSEHLTTDILVIPKSLKKSFLDTYESITPFVVPRSAHLITEDAEYYLYGVTLFKKYEQQFLAAAREAKWIPREFNYSEDAINKMKNEYAEASREEASLKNDLTRLSREAYSEITSAWIHIKLLRTFVESVLRYGLPPDFLCFFLKLKNEKAINKAKKDLTARFGYLGGNAFSTDKKGKVTKDNSLHEYASLVDQDYEPFVLYHIELY</sequence>
<evidence type="ECO:0000256" key="3">
    <source>
        <dbReference type="ARBA" id="ARBA00022781"/>
    </source>
</evidence>
<gene>
    <name evidence="8" type="ORF">BRENAR_LOCUS3217</name>
</gene>
<keyword evidence="3 6" id="KW-0375">Hydrogen ion transport</keyword>
<evidence type="ECO:0000313" key="9">
    <source>
        <dbReference type="Proteomes" id="UP000290900"/>
    </source>
</evidence>
<dbReference type="PANTHER" id="PTHR10137:SF0">
    <property type="entry name" value="V-TYPE PROTON ATPASE SUBUNIT C"/>
    <property type="match status" value="1"/>
</dbReference>
<dbReference type="EMBL" id="CAACVR010000023">
    <property type="protein sequence ID" value="VEU22486.1"/>
    <property type="molecule type" value="Genomic_DNA"/>
</dbReference>
<comment type="subunit">
    <text evidence="6">V-ATPase is a heteromultimeric enzyme composed of a peripheral catalytic V1 complex (components A to H) attached to an integral membrane V0 proton pore complex.</text>
</comment>
<dbReference type="STRING" id="13370.A0A448YNM4"/>
<dbReference type="Gene3D" id="3.30.70.100">
    <property type="match status" value="1"/>
</dbReference>
<dbReference type="CDD" id="cd14785">
    <property type="entry name" value="V-ATPase_C"/>
    <property type="match status" value="1"/>
</dbReference>
<feature type="coiled-coil region" evidence="7">
    <location>
        <begin position="276"/>
        <end position="303"/>
    </location>
</feature>
<comment type="similarity">
    <text evidence="1 6">Belongs to the V-ATPase C subunit family.</text>
</comment>
<dbReference type="Proteomes" id="UP000290900">
    <property type="component" value="Unassembled WGS sequence"/>
</dbReference>
<keyword evidence="2 6" id="KW-0813">Transport</keyword>
<reference evidence="8 9" key="1">
    <citation type="submission" date="2018-12" db="EMBL/GenBank/DDBJ databases">
        <authorList>
            <person name="Tiukova I."/>
            <person name="Dainat J."/>
        </authorList>
    </citation>
    <scope>NUCLEOTIDE SEQUENCE [LARGE SCALE GENOMIC DNA]</scope>
</reference>
<dbReference type="InterPro" id="IPR036132">
    <property type="entry name" value="Vac_ATP_synth_c_sf"/>
</dbReference>
<dbReference type="PANTHER" id="PTHR10137">
    <property type="entry name" value="V-TYPE PROTON ATPASE SUBUNIT C"/>
    <property type="match status" value="1"/>
</dbReference>
<name>A0A448YNM4_BRENA</name>
<keyword evidence="9" id="KW-1185">Reference proteome</keyword>
<dbReference type="Gene3D" id="1.20.1460.10">
    <property type="entry name" value="subunit c (vma5p) of the yeast v-atpase, domain 2"/>
    <property type="match status" value="1"/>
</dbReference>
<dbReference type="Gene3D" id="3.30.70.1180">
    <property type="entry name" value="Vacuolar atp synthase subunit c, domain 1"/>
    <property type="match status" value="1"/>
</dbReference>
<evidence type="ECO:0000256" key="7">
    <source>
        <dbReference type="SAM" id="Coils"/>
    </source>
</evidence>
<dbReference type="FunCoup" id="A0A448YNM4">
    <property type="interactions" value="433"/>
</dbReference>
<comment type="function">
    <text evidence="6">Subunit of the V1 complex of vacuolar(H+)-ATPase (V-ATPase), a multisubunit enzyme composed of a peripheral complex (V1) that hydrolyzes ATP and a membrane integral complex (V0) that translocates protons. V-ATPase is responsible for acidifying and maintaining the pH of intracellular compartments and in some cell types, is targeted to the plasma membrane, where it is responsible for acidifying the extracellular environment. Subunit C is necessary for the assembly of the catalytic sector of the enzyme and is likely to have a specific function in its catalytic activity.</text>
</comment>
<comment type="function">
    <text evidence="5">Subunit of the V1 complex of vacuolar(H+)-ATPase (V-ATPase), a multisubunit enzyme composed of a peripheral complex (V1) that hydrolyzes ATP and a membrane integral complex (V0) that translocates protons. V-ATPase is responsible for acidifying and maintaining the pH of intracellular compartments. Subunit C is necessary for the assembly of the catalytic sector of the enzyme and is likely to have a specific function in its catalytic activity. Reversibly leaves the enzyme after glucose depletion, causing the catalytic subcomplex V1 to detach from the V0 section.</text>
</comment>
<dbReference type="GO" id="GO:0000221">
    <property type="term" value="C:vacuolar proton-transporting V-type ATPase, V1 domain"/>
    <property type="evidence" value="ECO:0007669"/>
    <property type="project" value="TreeGrafter"/>
</dbReference>
<evidence type="ECO:0000313" key="8">
    <source>
        <dbReference type="EMBL" id="VEU22486.1"/>
    </source>
</evidence>
<keyword evidence="7" id="KW-0175">Coiled coil</keyword>
<evidence type="ECO:0000256" key="1">
    <source>
        <dbReference type="ARBA" id="ARBA00006138"/>
    </source>
</evidence>
<protein>
    <recommendedName>
        <fullName evidence="6">V-type proton ATPase subunit C</fullName>
    </recommendedName>
</protein>
<evidence type="ECO:0000256" key="4">
    <source>
        <dbReference type="ARBA" id="ARBA00023065"/>
    </source>
</evidence>
<accession>A0A448YNM4</accession>
<dbReference type="GO" id="GO:0046961">
    <property type="term" value="F:proton-transporting ATPase activity, rotational mechanism"/>
    <property type="evidence" value="ECO:0007669"/>
    <property type="project" value="InterPro"/>
</dbReference>
<keyword evidence="4 6" id="KW-0406">Ion transport</keyword>